<accession>A0A7C3VIV4</accession>
<evidence type="ECO:0000313" key="1">
    <source>
        <dbReference type="EMBL" id="HGG02472.1"/>
    </source>
</evidence>
<reference evidence="1" key="1">
    <citation type="journal article" date="2020" name="mSystems">
        <title>Genome- and Community-Level Interaction Insights into Carbon Utilization and Element Cycling Functions of Hydrothermarchaeota in Hydrothermal Sediment.</title>
        <authorList>
            <person name="Zhou Z."/>
            <person name="Liu Y."/>
            <person name="Xu W."/>
            <person name="Pan J."/>
            <person name="Luo Z.H."/>
            <person name="Li M."/>
        </authorList>
    </citation>
    <scope>NUCLEOTIDE SEQUENCE [LARGE SCALE GENOMIC DNA]</scope>
    <source>
        <strain evidence="1">SpSt-374</strain>
    </source>
</reference>
<gene>
    <name evidence="1" type="ORF">ENR15_17955</name>
</gene>
<proteinExistence type="predicted"/>
<protein>
    <submittedName>
        <fullName evidence="1">Uncharacterized protein</fullName>
    </submittedName>
</protein>
<organism evidence="1">
    <name type="scientific">Planktothricoides sp. SpSt-374</name>
    <dbReference type="NCBI Taxonomy" id="2282167"/>
    <lineage>
        <taxon>Bacteria</taxon>
        <taxon>Bacillati</taxon>
        <taxon>Cyanobacteriota</taxon>
        <taxon>Cyanophyceae</taxon>
        <taxon>Oscillatoriophycideae</taxon>
        <taxon>Oscillatoriales</taxon>
        <taxon>Oscillatoriaceae</taxon>
        <taxon>Planktothricoides</taxon>
    </lineage>
</organism>
<dbReference type="AlphaFoldDB" id="A0A7C3VIV4"/>
<sequence>MNAQTFFPGTDIAEIFGKVWRNGGLSQSDRHYLRFALLREHLSDEERATIDRMLHAVRRGWLQIFD</sequence>
<name>A0A7C3VIV4_9CYAN</name>
<comment type="caution">
    <text evidence="1">The sequence shown here is derived from an EMBL/GenBank/DDBJ whole genome shotgun (WGS) entry which is preliminary data.</text>
</comment>
<dbReference type="EMBL" id="DSPX01000186">
    <property type="protein sequence ID" value="HGG02472.1"/>
    <property type="molecule type" value="Genomic_DNA"/>
</dbReference>